<feature type="non-terminal residue" evidence="1">
    <location>
        <position position="22"/>
    </location>
</feature>
<proteinExistence type="predicted"/>
<name>A0A352IV70_9GAMM</name>
<gene>
    <name evidence="1" type="ORF">DC045_13790</name>
</gene>
<dbReference type="AlphaFoldDB" id="A0A352IV70"/>
<accession>A0A352IV70</accession>
<reference evidence="1 2" key="1">
    <citation type="journal article" date="2018" name="Nat. Biotechnol.">
        <title>A standardized bacterial taxonomy based on genome phylogeny substantially revises the tree of life.</title>
        <authorList>
            <person name="Parks D.H."/>
            <person name="Chuvochina M."/>
            <person name="Waite D.W."/>
            <person name="Rinke C."/>
            <person name="Skarshewski A."/>
            <person name="Chaumeil P.A."/>
            <person name="Hugenholtz P."/>
        </authorList>
    </citation>
    <scope>NUCLEOTIDE SEQUENCE [LARGE SCALE GENOMIC DNA]</scope>
    <source>
        <strain evidence="1">UBA9380</strain>
    </source>
</reference>
<evidence type="ECO:0000313" key="2">
    <source>
        <dbReference type="Proteomes" id="UP000263489"/>
    </source>
</evidence>
<dbReference type="Proteomes" id="UP000263489">
    <property type="component" value="Unassembled WGS sequence"/>
</dbReference>
<dbReference type="EMBL" id="DNNA01000221">
    <property type="protein sequence ID" value="HBC35353.1"/>
    <property type="molecule type" value="Genomic_DNA"/>
</dbReference>
<sequence>MDIRKIDDNISVAPQISIEDVA</sequence>
<organism evidence="1 2">
    <name type="scientific">Marinobacter adhaerens</name>
    <dbReference type="NCBI Taxonomy" id="1033846"/>
    <lineage>
        <taxon>Bacteria</taxon>
        <taxon>Pseudomonadati</taxon>
        <taxon>Pseudomonadota</taxon>
        <taxon>Gammaproteobacteria</taxon>
        <taxon>Pseudomonadales</taxon>
        <taxon>Marinobacteraceae</taxon>
        <taxon>Marinobacter</taxon>
    </lineage>
</organism>
<comment type="caution">
    <text evidence="1">The sequence shown here is derived from an EMBL/GenBank/DDBJ whole genome shotgun (WGS) entry which is preliminary data.</text>
</comment>
<evidence type="ECO:0000313" key="1">
    <source>
        <dbReference type="EMBL" id="HBC35353.1"/>
    </source>
</evidence>
<protein>
    <submittedName>
        <fullName evidence="1">TIGR01244 family phosphatase</fullName>
    </submittedName>
</protein>